<dbReference type="GO" id="GO:0005634">
    <property type="term" value="C:nucleus"/>
    <property type="evidence" value="ECO:0007669"/>
    <property type="project" value="TreeGrafter"/>
</dbReference>
<dbReference type="Proteomes" id="UP000694843">
    <property type="component" value="Unplaced"/>
</dbReference>
<dbReference type="RefSeq" id="XP_047736036.1">
    <property type="nucleotide sequence ID" value="XM_047880080.1"/>
</dbReference>
<dbReference type="CTD" id="274"/>
<evidence type="ECO:0000256" key="2">
    <source>
        <dbReference type="ARBA" id="ARBA00022491"/>
    </source>
</evidence>
<dbReference type="InterPro" id="IPR042534">
    <property type="entry name" value="SAP18_sf"/>
</dbReference>
<dbReference type="KEGG" id="hazt:108665955"/>
<comment type="similarity">
    <text evidence="1">Belongs to the SAP18 family.</text>
</comment>
<dbReference type="FunFam" id="3.10.20.550:FF:000001">
    <property type="entry name" value="Histone deacetylase complex subunit SAP18"/>
    <property type="match status" value="1"/>
</dbReference>
<evidence type="ECO:0000256" key="5">
    <source>
        <dbReference type="ARBA" id="ARBA00030511"/>
    </source>
</evidence>
<keyword evidence="4" id="KW-0804">Transcription</keyword>
<dbReference type="GeneID" id="108665955"/>
<dbReference type="AlphaFoldDB" id="A0A8B7N3T2"/>
<dbReference type="PANTHER" id="PTHR13082">
    <property type="entry name" value="SAP18"/>
    <property type="match status" value="1"/>
</dbReference>
<evidence type="ECO:0000313" key="7">
    <source>
        <dbReference type="RefSeq" id="XP_018008250.1"/>
    </source>
</evidence>
<accession>A0A8B7N3T2</accession>
<evidence type="ECO:0000256" key="4">
    <source>
        <dbReference type="ARBA" id="ARBA00023163"/>
    </source>
</evidence>
<dbReference type="InterPro" id="IPR010516">
    <property type="entry name" value="SAP18"/>
</dbReference>
<reference evidence="7 8" key="1">
    <citation type="submission" date="2025-04" db="UniProtKB">
        <authorList>
            <consortium name="RefSeq"/>
        </authorList>
    </citation>
    <scope>IDENTIFICATION</scope>
    <source>
        <tissue evidence="7 8">Whole organism</tissue>
    </source>
</reference>
<evidence type="ECO:0000256" key="3">
    <source>
        <dbReference type="ARBA" id="ARBA00023015"/>
    </source>
</evidence>
<dbReference type="OrthoDB" id="440566at2759"/>
<dbReference type="GO" id="GO:0003714">
    <property type="term" value="F:transcription corepressor activity"/>
    <property type="evidence" value="ECO:0007669"/>
    <property type="project" value="TreeGrafter"/>
</dbReference>
<name>A0A8B7N3T2_HYAAZ</name>
<sequence length="167" mass="19133">MMMSMVESKVEEKKDRAGTVVDREKTCPLLLRVFVCMGRHHHMAEYRRGATPPNGLQVYTWMDATLRELAGLVQEINPDTKRRGTQFEFALVFPDLNKMQARLREIGTIVVGHQGFEDNKTLAQSQFCIGDHLDVAITFPVRGPPGPSMRRPMRPFPMNPDYDTWNN</sequence>
<keyword evidence="2" id="KW-0678">Repressor</keyword>
<dbReference type="PANTHER" id="PTHR13082:SF0">
    <property type="entry name" value="HISTONE DEACETYLASE COMPLEX SUBUNIT SAP18"/>
    <property type="match status" value="1"/>
</dbReference>
<evidence type="ECO:0000256" key="1">
    <source>
        <dbReference type="ARBA" id="ARBA00009143"/>
    </source>
</evidence>
<dbReference type="RefSeq" id="XP_018008250.1">
    <property type="nucleotide sequence ID" value="XM_018152761.1"/>
</dbReference>
<dbReference type="Gene3D" id="3.10.20.550">
    <property type="entry name" value="ASAP complex, SAP18 subunit"/>
    <property type="match status" value="1"/>
</dbReference>
<protein>
    <recommendedName>
        <fullName evidence="5">18 kDa Sin3-associated polypeptide</fullName>
    </recommendedName>
</protein>
<gene>
    <name evidence="7 8" type="primary">LOC108665955</name>
</gene>
<keyword evidence="6" id="KW-1185">Reference proteome</keyword>
<keyword evidence="3" id="KW-0805">Transcription regulation</keyword>
<evidence type="ECO:0000313" key="6">
    <source>
        <dbReference type="Proteomes" id="UP000694843"/>
    </source>
</evidence>
<organism evidence="6 7">
    <name type="scientific">Hyalella azteca</name>
    <name type="common">Amphipod</name>
    <dbReference type="NCBI Taxonomy" id="294128"/>
    <lineage>
        <taxon>Eukaryota</taxon>
        <taxon>Metazoa</taxon>
        <taxon>Ecdysozoa</taxon>
        <taxon>Arthropoda</taxon>
        <taxon>Crustacea</taxon>
        <taxon>Multicrustacea</taxon>
        <taxon>Malacostraca</taxon>
        <taxon>Eumalacostraca</taxon>
        <taxon>Peracarida</taxon>
        <taxon>Amphipoda</taxon>
        <taxon>Senticaudata</taxon>
        <taxon>Talitrida</taxon>
        <taxon>Talitroidea</taxon>
        <taxon>Hyalellidae</taxon>
        <taxon>Hyalella</taxon>
    </lineage>
</organism>
<evidence type="ECO:0000313" key="8">
    <source>
        <dbReference type="RefSeq" id="XP_047736036.1"/>
    </source>
</evidence>
<proteinExistence type="inferred from homology"/>
<dbReference type="OMA" id="TYRMREI"/>
<dbReference type="Pfam" id="PF06487">
    <property type="entry name" value="SAP18"/>
    <property type="match status" value="1"/>
</dbReference>